<feature type="domain" description="Glycosyltransferase 2-like" evidence="2">
    <location>
        <begin position="56"/>
        <end position="229"/>
    </location>
</feature>
<evidence type="ECO:0000313" key="3">
    <source>
        <dbReference type="EMBL" id="MCJ2541626.1"/>
    </source>
</evidence>
<dbReference type="PANTHER" id="PTHR43646">
    <property type="entry name" value="GLYCOSYLTRANSFERASE"/>
    <property type="match status" value="1"/>
</dbReference>
<comment type="caution">
    <text evidence="3">The sequence shown here is derived from an EMBL/GenBank/DDBJ whole genome shotgun (WGS) entry which is preliminary data.</text>
</comment>
<evidence type="ECO:0000259" key="2">
    <source>
        <dbReference type="Pfam" id="PF00535"/>
    </source>
</evidence>
<dbReference type="SUPFAM" id="SSF53448">
    <property type="entry name" value="Nucleotide-diphospho-sugar transferases"/>
    <property type="match status" value="1"/>
</dbReference>
<dbReference type="EMBL" id="JAFIRA010000002">
    <property type="protein sequence ID" value="MCJ2541626.1"/>
    <property type="molecule type" value="Genomic_DNA"/>
</dbReference>
<keyword evidence="1" id="KW-0472">Membrane</keyword>
<protein>
    <submittedName>
        <fullName evidence="3">Glycosyltransferase</fullName>
    </submittedName>
</protein>
<evidence type="ECO:0000313" key="4">
    <source>
        <dbReference type="Proteomes" id="UP000830835"/>
    </source>
</evidence>
<keyword evidence="1" id="KW-1133">Transmembrane helix</keyword>
<keyword evidence="1" id="KW-0812">Transmembrane</keyword>
<evidence type="ECO:0000256" key="1">
    <source>
        <dbReference type="SAM" id="Phobius"/>
    </source>
</evidence>
<organism evidence="3 4">
    <name type="scientific">Thermostichus vulcanus str. 'Rupite'</name>
    <dbReference type="NCBI Taxonomy" id="2813851"/>
    <lineage>
        <taxon>Bacteria</taxon>
        <taxon>Bacillati</taxon>
        <taxon>Cyanobacteriota</taxon>
        <taxon>Cyanophyceae</taxon>
        <taxon>Thermostichales</taxon>
        <taxon>Thermostichaceae</taxon>
        <taxon>Thermostichus</taxon>
    </lineage>
</organism>
<gene>
    <name evidence="3" type="ORF">JX360_01690</name>
</gene>
<dbReference type="RefSeq" id="WP_244348747.1">
    <property type="nucleotide sequence ID" value="NZ_JAFIRA010000002.1"/>
</dbReference>
<dbReference type="CDD" id="cd00761">
    <property type="entry name" value="Glyco_tranf_GTA_type"/>
    <property type="match status" value="1"/>
</dbReference>
<accession>A0ABT0C758</accession>
<sequence>MNGIPGWTIDALALSVLALQVPMALILLARLLPSLRRPAPLPPGIPDSPPLPGSVSVIVPTLNEAERIDPCLQGLHAQGSALREVLVVDSRSQDGTPEKVWAMATRDPRFRLVTDDPLPAGWVGRPWALHYGFLKSDPASEWILGIDADTRPQPGLVERLLETAQNQGFDLITLAPQFILQHWGEGWLQPALLVTLIYRYGAAGDPAAFPERTMANGQCMLVRRSVLECMDGYTVARASFCDDVTLVRQIAAAGFKVGFWDGRHLLKVRMYTSFGETWREWGRSLDLKDATPTPQLWGDVALLVLTQGIPWITVVGLFASAGMGVAFSLTEQLLLGLNLGLIAFRFGLLAGIRGSYQDPPWTFWLSPLADPLAVLRIVLSALSRPRAWRGRTY</sequence>
<name>A0ABT0C758_THEVL</name>
<dbReference type="Pfam" id="PF00535">
    <property type="entry name" value="Glycos_transf_2"/>
    <property type="match status" value="1"/>
</dbReference>
<reference evidence="3" key="1">
    <citation type="submission" date="2021-02" db="EMBL/GenBank/DDBJ databases">
        <title>The CRISPR/cas machinery reduction and long-range gene transfer in the hot spring cyanobacterium Synechococcus.</title>
        <authorList>
            <person name="Dvorak P."/>
            <person name="Jahodarova E."/>
            <person name="Hasler P."/>
            <person name="Poulickova A."/>
        </authorList>
    </citation>
    <scope>NUCLEOTIDE SEQUENCE</scope>
    <source>
        <strain evidence="3">Rupite</strain>
    </source>
</reference>
<dbReference type="Proteomes" id="UP000830835">
    <property type="component" value="Unassembled WGS sequence"/>
</dbReference>
<dbReference type="InterPro" id="IPR001173">
    <property type="entry name" value="Glyco_trans_2-like"/>
</dbReference>
<feature type="transmembrane region" description="Helical" evidence="1">
    <location>
        <begin position="333"/>
        <end position="352"/>
    </location>
</feature>
<keyword evidence="4" id="KW-1185">Reference proteome</keyword>
<feature type="transmembrane region" description="Helical" evidence="1">
    <location>
        <begin position="364"/>
        <end position="382"/>
    </location>
</feature>
<feature type="transmembrane region" description="Helical" evidence="1">
    <location>
        <begin position="12"/>
        <end position="32"/>
    </location>
</feature>
<proteinExistence type="predicted"/>
<dbReference type="PANTHER" id="PTHR43646:SF3">
    <property type="entry name" value="SLR1566 PROTEIN"/>
    <property type="match status" value="1"/>
</dbReference>
<dbReference type="InterPro" id="IPR029044">
    <property type="entry name" value="Nucleotide-diphossugar_trans"/>
</dbReference>
<dbReference type="Gene3D" id="3.90.550.10">
    <property type="entry name" value="Spore Coat Polysaccharide Biosynthesis Protein SpsA, Chain A"/>
    <property type="match status" value="1"/>
</dbReference>